<protein>
    <recommendedName>
        <fullName evidence="2">DUF6287 domain-containing protein</fullName>
    </recommendedName>
</protein>
<dbReference type="InterPro" id="IPR046254">
    <property type="entry name" value="DUF6287"/>
</dbReference>
<evidence type="ECO:0000313" key="3">
    <source>
        <dbReference type="EMBL" id="KRM87003.1"/>
    </source>
</evidence>
<evidence type="ECO:0000259" key="2">
    <source>
        <dbReference type="Pfam" id="PF19804"/>
    </source>
</evidence>
<dbReference type="Proteomes" id="UP000051789">
    <property type="component" value="Unassembled WGS sequence"/>
</dbReference>
<dbReference type="EMBL" id="AYZK01000004">
    <property type="protein sequence ID" value="KRM87003.1"/>
    <property type="molecule type" value="Genomic_DNA"/>
</dbReference>
<dbReference type="AlphaFoldDB" id="A0A0R2CF87"/>
<dbReference type="Pfam" id="PF19804">
    <property type="entry name" value="DUF6287"/>
    <property type="match status" value="1"/>
</dbReference>
<feature type="region of interest" description="Disordered" evidence="1">
    <location>
        <begin position="192"/>
        <end position="225"/>
    </location>
</feature>
<evidence type="ECO:0000313" key="4">
    <source>
        <dbReference type="Proteomes" id="UP000051789"/>
    </source>
</evidence>
<dbReference type="STRING" id="1423810.FD19_GL001587"/>
<evidence type="ECO:0000256" key="1">
    <source>
        <dbReference type="SAM" id="MobiDB-lite"/>
    </source>
</evidence>
<feature type="compositionally biased region" description="Low complexity" evidence="1">
    <location>
        <begin position="202"/>
        <end position="225"/>
    </location>
</feature>
<organism evidence="3 4">
    <name type="scientific">Lacticaseibacillus thailandensis DSM 22698 = JCM 13996</name>
    <dbReference type="NCBI Taxonomy" id="1423810"/>
    <lineage>
        <taxon>Bacteria</taxon>
        <taxon>Bacillati</taxon>
        <taxon>Bacillota</taxon>
        <taxon>Bacilli</taxon>
        <taxon>Lactobacillales</taxon>
        <taxon>Lactobacillaceae</taxon>
        <taxon>Lacticaseibacillus</taxon>
    </lineage>
</organism>
<feature type="domain" description="DUF6287" evidence="2">
    <location>
        <begin position="239"/>
        <end position="268"/>
    </location>
</feature>
<keyword evidence="4" id="KW-1185">Reference proteome</keyword>
<name>A0A0R2CF87_9LACO</name>
<accession>A0A0R2CF87</accession>
<comment type="caution">
    <text evidence="3">The sequence shown here is derived from an EMBL/GenBank/DDBJ whole genome shotgun (WGS) entry which is preliminary data.</text>
</comment>
<reference evidence="3 4" key="1">
    <citation type="journal article" date="2015" name="Genome Announc.">
        <title>Expanding the biotechnology potential of lactobacilli through comparative genomics of 213 strains and associated genera.</title>
        <authorList>
            <person name="Sun Z."/>
            <person name="Harris H.M."/>
            <person name="McCann A."/>
            <person name="Guo C."/>
            <person name="Argimon S."/>
            <person name="Zhang W."/>
            <person name="Yang X."/>
            <person name="Jeffery I.B."/>
            <person name="Cooney J.C."/>
            <person name="Kagawa T.F."/>
            <person name="Liu W."/>
            <person name="Song Y."/>
            <person name="Salvetti E."/>
            <person name="Wrobel A."/>
            <person name="Rasinkangas P."/>
            <person name="Parkhill J."/>
            <person name="Rea M.C."/>
            <person name="O'Sullivan O."/>
            <person name="Ritari J."/>
            <person name="Douillard F.P."/>
            <person name="Paul Ross R."/>
            <person name="Yang R."/>
            <person name="Briner A.E."/>
            <person name="Felis G.E."/>
            <person name="de Vos W.M."/>
            <person name="Barrangou R."/>
            <person name="Klaenhammer T.R."/>
            <person name="Caufield P.W."/>
            <person name="Cui Y."/>
            <person name="Zhang H."/>
            <person name="O'Toole P.W."/>
        </authorList>
    </citation>
    <scope>NUCLEOTIDE SEQUENCE [LARGE SCALE GENOMIC DNA]</scope>
    <source>
        <strain evidence="3 4">DSM 22698</strain>
    </source>
</reference>
<gene>
    <name evidence="3" type="ORF">FD19_GL001587</name>
</gene>
<dbReference type="PATRIC" id="fig|1423810.4.peg.1634"/>
<proteinExistence type="predicted"/>
<sequence>MIIVSNFGGGKIMQHGIKRLVTTLVVASGVVLLAACVGHNTSSTSSSSASSTTHARVANLSGKYYFVQYAPAKAQSSTYRVHALVLHRRGSSNQRYVAQEIGMGGTKRSRGQLVVKSNRVSLTLPHHSWTLDKGRQGYVAAGTDISKIEALTFTFHKGVLGIGSNPVRFYSQRTTKGKQYAAVQAGKRTWAQAFPSKHQQTAQASSSSSASNSSSSSSSSAATSSSSKQAAAKASSTNSGMNLTQIQQGNYSSLAGSWQEVAVAGNNLGGQPGYNWSQDSQRLTDQLTVTNNQVTTTEFTLSGSSFNIDGTDSAVKFGQNAGALEADLVNQDVTTNYSIEFYPRGTAVNKQFNNGVTDDTSKNRIVVWSSNNGYTQYFVQQ</sequence>